<dbReference type="PATRIC" id="fig|1461584.3.peg.2665"/>
<organism evidence="3">
    <name type="scientific">Arthrobacter saudimassiliensis</name>
    <dbReference type="NCBI Taxonomy" id="1461584"/>
    <lineage>
        <taxon>Bacteria</taxon>
        <taxon>Bacillati</taxon>
        <taxon>Actinomycetota</taxon>
        <taxon>Actinomycetes</taxon>
        <taxon>Micrococcales</taxon>
        <taxon>Micrococcaceae</taxon>
        <taxon>Arthrobacter</taxon>
    </lineage>
</organism>
<reference evidence="3" key="1">
    <citation type="submission" date="2014-07" db="EMBL/GenBank/DDBJ databases">
        <authorList>
            <person name="Urmite Genomes Urmite Genomes"/>
        </authorList>
    </citation>
    <scope>NUCLEOTIDE SEQUENCE</scope>
    <source>
        <strain evidence="3">11W110_air</strain>
    </source>
</reference>
<evidence type="ECO:0000256" key="1">
    <source>
        <dbReference type="ARBA" id="ARBA00006817"/>
    </source>
</evidence>
<evidence type="ECO:0000259" key="2">
    <source>
        <dbReference type="Pfam" id="PF08327"/>
    </source>
</evidence>
<feature type="domain" description="Activator of Hsp90 ATPase homologue 1/2-like C-terminal" evidence="2">
    <location>
        <begin position="16"/>
        <end position="155"/>
    </location>
</feature>
<dbReference type="SUPFAM" id="SSF55961">
    <property type="entry name" value="Bet v1-like"/>
    <property type="match status" value="1"/>
</dbReference>
<dbReference type="InterPro" id="IPR023393">
    <property type="entry name" value="START-like_dom_sf"/>
</dbReference>
<evidence type="ECO:0000313" key="3">
    <source>
        <dbReference type="EMBL" id="CEA09324.1"/>
    </source>
</evidence>
<protein>
    <recommendedName>
        <fullName evidence="2">Activator of Hsp90 ATPase homologue 1/2-like C-terminal domain-containing protein</fullName>
    </recommendedName>
</protein>
<accession>A0A078MSS3</accession>
<dbReference type="EMBL" id="LN483072">
    <property type="protein sequence ID" value="CEA09324.1"/>
    <property type="molecule type" value="Genomic_DNA"/>
</dbReference>
<dbReference type="InterPro" id="IPR013538">
    <property type="entry name" value="ASHA1/2-like_C"/>
</dbReference>
<dbReference type="Pfam" id="PF08327">
    <property type="entry name" value="AHSA1"/>
    <property type="match status" value="1"/>
</dbReference>
<comment type="similarity">
    <text evidence="1">Belongs to the AHA1 family.</text>
</comment>
<sequence>MTAPEHDLLSVVSIRADADLVWHAWTRPERVTAWFAPEAVVEPRVGGAFELYFIPGNRSSMNTRGCRITALAPPAPAAPGVLEFTWRAPDEFAELMNGPDELTHVRVLVCSEDDGGAQVEVTHSGFGHSAAWQQARAWHAMAWDQALGSLKQALETGAGELCCLPD</sequence>
<proteinExistence type="inferred from homology"/>
<gene>
    <name evidence="3" type="ORF">BN1051_02692</name>
</gene>
<dbReference type="AlphaFoldDB" id="A0A078MSS3"/>
<dbReference type="CDD" id="cd07814">
    <property type="entry name" value="SRPBCC_CalC_Aha1-like"/>
    <property type="match status" value="1"/>
</dbReference>
<dbReference type="Gene3D" id="3.30.530.20">
    <property type="match status" value="1"/>
</dbReference>
<name>A0A078MSS3_9MICC</name>